<dbReference type="Gene3D" id="2.50.20.10">
    <property type="entry name" value="Lipoprotein localisation LolA/LolB/LppX"/>
    <property type="match status" value="1"/>
</dbReference>
<dbReference type="CDD" id="cd16325">
    <property type="entry name" value="LolA"/>
    <property type="match status" value="1"/>
</dbReference>
<accession>A0A7C3YSA1</accession>
<evidence type="ECO:0000313" key="1">
    <source>
        <dbReference type="EMBL" id="HGE98712.1"/>
    </source>
</evidence>
<dbReference type="EMBL" id="DTMQ01000009">
    <property type="protein sequence ID" value="HGE98712.1"/>
    <property type="molecule type" value="Genomic_DNA"/>
</dbReference>
<name>A0A7C3YSA1_UNCW3</name>
<dbReference type="InterPro" id="IPR029046">
    <property type="entry name" value="LolA/LolB/LppX"/>
</dbReference>
<dbReference type="PANTHER" id="PTHR35869">
    <property type="entry name" value="OUTER-MEMBRANE LIPOPROTEIN CARRIER PROTEIN"/>
    <property type="match status" value="1"/>
</dbReference>
<protein>
    <recommendedName>
        <fullName evidence="2">Outer membrane lipoprotein carrier protein LolA</fullName>
    </recommendedName>
</protein>
<dbReference type="InterPro" id="IPR004564">
    <property type="entry name" value="OM_lipoprot_carrier_LolA-like"/>
</dbReference>
<reference evidence="1" key="1">
    <citation type="journal article" date="2020" name="mSystems">
        <title>Genome- and Community-Level Interaction Insights into Carbon Utilization and Element Cycling Functions of Hydrothermarchaeota in Hydrothermal Sediment.</title>
        <authorList>
            <person name="Zhou Z."/>
            <person name="Liu Y."/>
            <person name="Xu W."/>
            <person name="Pan J."/>
            <person name="Luo Z.H."/>
            <person name="Li M."/>
        </authorList>
    </citation>
    <scope>NUCLEOTIDE SEQUENCE [LARGE SCALE GENOMIC DNA]</scope>
    <source>
        <strain evidence="1">SpSt-906</strain>
    </source>
</reference>
<evidence type="ECO:0008006" key="2">
    <source>
        <dbReference type="Google" id="ProtNLM"/>
    </source>
</evidence>
<dbReference type="SUPFAM" id="SSF89392">
    <property type="entry name" value="Prokaryotic lipoproteins and lipoprotein localization factors"/>
    <property type="match status" value="1"/>
</dbReference>
<comment type="caution">
    <text evidence="1">The sequence shown here is derived from an EMBL/GenBank/DDBJ whole genome shotgun (WGS) entry which is preliminary data.</text>
</comment>
<organism evidence="1">
    <name type="scientific">candidate division WOR-3 bacterium</name>
    <dbReference type="NCBI Taxonomy" id="2052148"/>
    <lineage>
        <taxon>Bacteria</taxon>
        <taxon>Bacteria division WOR-3</taxon>
    </lineage>
</organism>
<dbReference type="PANTHER" id="PTHR35869:SF1">
    <property type="entry name" value="OUTER-MEMBRANE LIPOPROTEIN CARRIER PROTEIN"/>
    <property type="match status" value="1"/>
</dbReference>
<dbReference type="AlphaFoldDB" id="A0A7C3YSA1"/>
<proteinExistence type="predicted"/>
<gene>
    <name evidence="1" type="ORF">ENX07_01370</name>
</gene>
<sequence>MMFIFHLFLVLLISSSFAGDEHLLWRKVKERYKKINSIQGNFIQRVCSETEGSCEEFSGRFFALKPNLLRIEVEKPKNQLILSDGESLSVFIEKKPISKTPIKETPPFLLFFELLKDSFNIKVTREKNQISILLTPVDTSYYSISLSVNPKNLLIEEIKFTDWEGNKTEISFFKLALNQKLSRNLFKIKP</sequence>
<dbReference type="Pfam" id="PF03548">
    <property type="entry name" value="LolA"/>
    <property type="match status" value="1"/>
</dbReference>